<evidence type="ECO:0000256" key="4">
    <source>
        <dbReference type="SAM" id="MobiDB-lite"/>
    </source>
</evidence>
<dbReference type="PANTHER" id="PTHR40621">
    <property type="entry name" value="TRANSCRIPTION FACTOR KAPC-RELATED"/>
    <property type="match status" value="1"/>
</dbReference>
<dbReference type="PANTHER" id="PTHR40621:SF6">
    <property type="entry name" value="AP-1-LIKE TRANSCRIPTION FACTOR YAP1-RELATED"/>
    <property type="match status" value="1"/>
</dbReference>
<feature type="region of interest" description="Disordered" evidence="4">
    <location>
        <begin position="1"/>
        <end position="82"/>
    </location>
</feature>
<dbReference type="GO" id="GO:0001228">
    <property type="term" value="F:DNA-binding transcription activator activity, RNA polymerase II-specific"/>
    <property type="evidence" value="ECO:0007669"/>
    <property type="project" value="TreeGrafter"/>
</dbReference>
<accession>A0A2T0FFL9</accession>
<keyword evidence="7" id="KW-1185">Reference proteome</keyword>
<comment type="subcellular location">
    <subcellularLocation>
        <location evidence="2">Cytoplasm</location>
    </subcellularLocation>
    <subcellularLocation>
        <location evidence="1">Nucleus</location>
    </subcellularLocation>
</comment>
<evidence type="ECO:0000256" key="1">
    <source>
        <dbReference type="ARBA" id="ARBA00004123"/>
    </source>
</evidence>
<organism evidence="6 7">
    <name type="scientific">Wickerhamiella sorbophila</name>
    <dbReference type="NCBI Taxonomy" id="45607"/>
    <lineage>
        <taxon>Eukaryota</taxon>
        <taxon>Fungi</taxon>
        <taxon>Dikarya</taxon>
        <taxon>Ascomycota</taxon>
        <taxon>Saccharomycotina</taxon>
        <taxon>Dipodascomycetes</taxon>
        <taxon>Dipodascales</taxon>
        <taxon>Trichomonascaceae</taxon>
        <taxon>Wickerhamiella</taxon>
    </lineage>
</organism>
<dbReference type="AlphaFoldDB" id="A0A2T0FFL9"/>
<proteinExistence type="predicted"/>
<evidence type="ECO:0000256" key="3">
    <source>
        <dbReference type="ARBA" id="ARBA00023242"/>
    </source>
</evidence>
<dbReference type="SMART" id="SM00338">
    <property type="entry name" value="BRLZ"/>
    <property type="match status" value="1"/>
</dbReference>
<feature type="region of interest" description="Disordered" evidence="4">
    <location>
        <begin position="346"/>
        <end position="374"/>
    </location>
</feature>
<evidence type="ECO:0000313" key="6">
    <source>
        <dbReference type="EMBL" id="PRT53793.1"/>
    </source>
</evidence>
<dbReference type="GO" id="GO:0090575">
    <property type="term" value="C:RNA polymerase II transcription regulator complex"/>
    <property type="evidence" value="ECO:0007669"/>
    <property type="project" value="TreeGrafter"/>
</dbReference>
<evidence type="ECO:0000259" key="5">
    <source>
        <dbReference type="PROSITE" id="PS50217"/>
    </source>
</evidence>
<dbReference type="Proteomes" id="UP000238350">
    <property type="component" value="Unassembled WGS sequence"/>
</dbReference>
<dbReference type="InterPro" id="IPR046347">
    <property type="entry name" value="bZIP_sf"/>
</dbReference>
<dbReference type="Gene3D" id="1.20.5.170">
    <property type="match status" value="1"/>
</dbReference>
<dbReference type="Pfam" id="PF08601">
    <property type="entry name" value="PAP1"/>
    <property type="match status" value="1"/>
</dbReference>
<dbReference type="CDD" id="cd14688">
    <property type="entry name" value="bZIP_YAP"/>
    <property type="match status" value="1"/>
</dbReference>
<dbReference type="OrthoDB" id="5380163at2759"/>
<dbReference type="EMBL" id="NDIQ01000001">
    <property type="protein sequence ID" value="PRT53793.1"/>
    <property type="molecule type" value="Genomic_DNA"/>
</dbReference>
<dbReference type="GO" id="GO:0005737">
    <property type="term" value="C:cytoplasm"/>
    <property type="evidence" value="ECO:0007669"/>
    <property type="project" value="UniProtKB-SubCell"/>
</dbReference>
<dbReference type="InterPro" id="IPR050936">
    <property type="entry name" value="AP-1-like"/>
</dbReference>
<protein>
    <submittedName>
        <fullName evidence="6">AP-1-like transcription factor</fullName>
    </submittedName>
</protein>
<gene>
    <name evidence="6" type="ORF">B9G98_01413</name>
</gene>
<dbReference type="Gene3D" id="1.10.238.100">
    <property type="entry name" value="YAP1 redox domain. Chain B"/>
    <property type="match status" value="1"/>
</dbReference>
<evidence type="ECO:0000256" key="2">
    <source>
        <dbReference type="ARBA" id="ARBA00004496"/>
    </source>
</evidence>
<dbReference type="PROSITE" id="PS00036">
    <property type="entry name" value="BZIP_BASIC"/>
    <property type="match status" value="1"/>
</dbReference>
<feature type="compositionally biased region" description="Basic and acidic residues" evidence="4">
    <location>
        <begin position="14"/>
        <end position="25"/>
    </location>
</feature>
<dbReference type="InterPro" id="IPR013910">
    <property type="entry name" value="TF_PAP1"/>
</dbReference>
<comment type="caution">
    <text evidence="6">The sequence shown here is derived from an EMBL/GenBank/DDBJ whole genome shotgun (WGS) entry which is preliminary data.</text>
</comment>
<dbReference type="GO" id="GO:0033554">
    <property type="term" value="P:cellular response to stress"/>
    <property type="evidence" value="ECO:0007669"/>
    <property type="project" value="UniProtKB-ARBA"/>
</dbReference>
<feature type="domain" description="BZIP" evidence="5">
    <location>
        <begin position="57"/>
        <end position="120"/>
    </location>
</feature>
<dbReference type="GO" id="GO:0000976">
    <property type="term" value="F:transcription cis-regulatory region binding"/>
    <property type="evidence" value="ECO:0007669"/>
    <property type="project" value="InterPro"/>
</dbReference>
<sequence length="496" mass="54468">MALGESNTNLDGLRVPEHLGKRDYTDYDQNNAYLYDESRDDEDSPDPRRPGRKKDPNEPETKRRAQNRAAQRAFRERKERHLKDLETRVHELEQSARSWQNSNLMLRTKLSALEDELEHYRAGHVPSGGFDKSVPPVIAQSNVWPAASLDLDPLGDLQGPASVLPARNPSITGLHGPATVLPSVGTNRDFETQFWNNQMNVPPSLNGLNASSTLSSTSTPRSMPSEFGGSIAPSLDPLMMGQAPPLVDLTTSSASSASSDQSLWEGSKFCEQLQKAACPLPKLPLASATPQIVPLTNDWERQNPLELSFGYREPTPQEGVPSNFVDLLGNDYGFFDPLDDPLKPIEDPLKPLDDPLQPLGSLQTAHDSKHPLSVPSDFGSPPMFREPAIYPLGLTPSSTGGPLEFTKEETLSPAENPAFHTPRDGGDEVPAKSKKYMTCQAVWDRICSHPNFEGINLDELCSEFQAKARCSDSGVVLTEEDVDSVLKSVPRRQTSA</sequence>
<feature type="compositionally biased region" description="Basic and acidic residues" evidence="4">
    <location>
        <begin position="45"/>
        <end position="63"/>
    </location>
</feature>
<dbReference type="InterPro" id="IPR004827">
    <property type="entry name" value="bZIP"/>
</dbReference>
<dbReference type="InterPro" id="IPR023167">
    <property type="entry name" value="Yap1_redox_dom_sf"/>
</dbReference>
<dbReference type="GeneID" id="36515162"/>
<dbReference type="RefSeq" id="XP_024663739.1">
    <property type="nucleotide sequence ID" value="XM_024807971.1"/>
</dbReference>
<dbReference type="STRING" id="45607.A0A2T0FFL9"/>
<keyword evidence="3" id="KW-0539">Nucleus</keyword>
<dbReference type="PROSITE" id="PS50217">
    <property type="entry name" value="BZIP"/>
    <property type="match status" value="1"/>
</dbReference>
<name>A0A2T0FFL9_9ASCO</name>
<dbReference type="SUPFAM" id="SSF57959">
    <property type="entry name" value="Leucine zipper domain"/>
    <property type="match status" value="1"/>
</dbReference>
<feature type="compositionally biased region" description="Basic and acidic residues" evidence="4">
    <location>
        <begin position="73"/>
        <end position="82"/>
    </location>
</feature>
<dbReference type="SUPFAM" id="SSF111430">
    <property type="entry name" value="YAP1 redox domain"/>
    <property type="match status" value="1"/>
</dbReference>
<reference evidence="6 7" key="1">
    <citation type="submission" date="2017-04" db="EMBL/GenBank/DDBJ databases">
        <title>Genome sequencing of [Candida] sorbophila.</title>
        <authorList>
            <person name="Ahn J.O."/>
        </authorList>
    </citation>
    <scope>NUCLEOTIDE SEQUENCE [LARGE SCALE GENOMIC DNA]</scope>
    <source>
        <strain evidence="6 7">DS02</strain>
    </source>
</reference>
<evidence type="ECO:0000313" key="7">
    <source>
        <dbReference type="Proteomes" id="UP000238350"/>
    </source>
</evidence>
<feature type="compositionally biased region" description="Polar residues" evidence="4">
    <location>
        <begin position="1"/>
        <end position="10"/>
    </location>
</feature>